<feature type="domain" description="CASTOR ACT" evidence="2">
    <location>
        <begin position="58"/>
        <end position="118"/>
    </location>
</feature>
<dbReference type="PANTHER" id="PTHR31131:SF6">
    <property type="entry name" value="CASTOR ACT DOMAIN-CONTAINING PROTEIN"/>
    <property type="match status" value="1"/>
</dbReference>
<dbReference type="EMBL" id="HBIV01008007">
    <property type="protein sequence ID" value="CAE0653106.1"/>
    <property type="molecule type" value="Transcribed_RNA"/>
</dbReference>
<dbReference type="AlphaFoldDB" id="A0A7S3YIX4"/>
<name>A0A7S3YIX4_9EUKA</name>
<evidence type="ECO:0000256" key="1">
    <source>
        <dbReference type="SAM" id="MobiDB-lite"/>
    </source>
</evidence>
<dbReference type="InterPro" id="IPR051719">
    <property type="entry name" value="CASTOR_mTORC1"/>
</dbReference>
<gene>
    <name evidence="3" type="ORF">LGLO00237_LOCUS5991</name>
</gene>
<proteinExistence type="predicted"/>
<reference evidence="3" key="1">
    <citation type="submission" date="2021-01" db="EMBL/GenBank/DDBJ databases">
        <authorList>
            <person name="Corre E."/>
            <person name="Pelletier E."/>
            <person name="Niang G."/>
            <person name="Scheremetjew M."/>
            <person name="Finn R."/>
            <person name="Kale V."/>
            <person name="Holt S."/>
            <person name="Cochrane G."/>
            <person name="Meng A."/>
            <person name="Brown T."/>
            <person name="Cohen L."/>
        </authorList>
    </citation>
    <scope>NUCLEOTIDE SEQUENCE</scope>
    <source>
        <strain evidence="3">CCCM811</strain>
    </source>
</reference>
<dbReference type="InterPro" id="IPR045865">
    <property type="entry name" value="ACT-like_dom_sf"/>
</dbReference>
<dbReference type="PANTHER" id="PTHR31131">
    <property type="entry name" value="CHROMOSOME 1, WHOLE GENOME SHOTGUN SEQUENCE"/>
    <property type="match status" value="1"/>
</dbReference>
<dbReference type="Gene3D" id="3.30.2130.10">
    <property type="entry name" value="VC0802-like"/>
    <property type="match status" value="2"/>
</dbReference>
<sequence>MLVQLMLFPPANSVFFTFTETKDDEVSVIVDEARMKVIMQHMEALGKDKRPEKCPTPWVGLQVNHGQRGGFSTSDLVAKISQCLADAKFSIFYVSTLDTDYVLVEQYKVKSALRTLKENFNLLIEYDGVGTPTIGTPTTGTPHTTPGTTPTLGPPSSPTLAQRAPSLPSLSLGSAGSSCRAPSDVKQGSCLNSDEATVSAQSNTAQAGTKEIPTVATASRIRLEVLSNRLMLCTVPKRDLDLLAKPLLGEFLNMSRGATDGGSGKGNEEKTTRGTRRFFSYTEADDQISLAMGEKAYARLMHYKKQYQLGFQEEPGTWRAIRVKGEWGFDEVGLVAAISNALHARHVDLFYLSTFTRDFVLVPAQDFAKAEQCLKARSSLFSLDQEQGDIKERGKETKKEQQD</sequence>
<accession>A0A7S3YIX4</accession>
<feature type="domain" description="CASTOR ACT" evidence="2">
    <location>
        <begin position="316"/>
        <end position="375"/>
    </location>
</feature>
<protein>
    <recommendedName>
        <fullName evidence="2">CASTOR ACT domain-containing protein</fullName>
    </recommendedName>
</protein>
<evidence type="ECO:0000313" key="3">
    <source>
        <dbReference type="EMBL" id="CAE0653106.1"/>
    </source>
</evidence>
<organism evidence="3">
    <name type="scientific">Lotharella globosa</name>
    <dbReference type="NCBI Taxonomy" id="91324"/>
    <lineage>
        <taxon>Eukaryota</taxon>
        <taxon>Sar</taxon>
        <taxon>Rhizaria</taxon>
        <taxon>Cercozoa</taxon>
        <taxon>Chlorarachniophyceae</taxon>
        <taxon>Lotharella</taxon>
    </lineage>
</organism>
<feature type="compositionally biased region" description="Low complexity" evidence="1">
    <location>
        <begin position="133"/>
        <end position="151"/>
    </location>
</feature>
<evidence type="ECO:0000259" key="2">
    <source>
        <dbReference type="Pfam" id="PF13840"/>
    </source>
</evidence>
<dbReference type="SUPFAM" id="SSF55021">
    <property type="entry name" value="ACT-like"/>
    <property type="match status" value="2"/>
</dbReference>
<dbReference type="Pfam" id="PF13840">
    <property type="entry name" value="ACT_7"/>
    <property type="match status" value="2"/>
</dbReference>
<dbReference type="InterPro" id="IPR027795">
    <property type="entry name" value="CASTOR_ACT_dom"/>
</dbReference>
<feature type="compositionally biased region" description="Low complexity" evidence="1">
    <location>
        <begin position="164"/>
        <end position="178"/>
    </location>
</feature>
<feature type="region of interest" description="Disordered" evidence="1">
    <location>
        <begin position="133"/>
        <end position="192"/>
    </location>
</feature>